<dbReference type="EMBL" id="CP056775">
    <property type="protein sequence ID" value="QRR00881.1"/>
    <property type="molecule type" value="Genomic_DNA"/>
</dbReference>
<feature type="transmembrane region" description="Helical" evidence="2">
    <location>
        <begin position="77"/>
        <end position="96"/>
    </location>
</feature>
<evidence type="ECO:0000256" key="2">
    <source>
        <dbReference type="SAM" id="Phobius"/>
    </source>
</evidence>
<dbReference type="Proteomes" id="UP000612680">
    <property type="component" value="Chromosome"/>
</dbReference>
<feature type="transmembrane region" description="Helical" evidence="2">
    <location>
        <begin position="47"/>
        <end position="65"/>
    </location>
</feature>
<organism evidence="3 4">
    <name type="scientific">Dyadobacter sandarakinus</name>
    <dbReference type="NCBI Taxonomy" id="2747268"/>
    <lineage>
        <taxon>Bacteria</taxon>
        <taxon>Pseudomonadati</taxon>
        <taxon>Bacteroidota</taxon>
        <taxon>Cytophagia</taxon>
        <taxon>Cytophagales</taxon>
        <taxon>Spirosomataceae</taxon>
        <taxon>Dyadobacter</taxon>
    </lineage>
</organism>
<keyword evidence="2" id="KW-1133">Transmembrane helix</keyword>
<reference evidence="3 4" key="1">
    <citation type="submission" date="2020-06" db="EMBL/GenBank/DDBJ databases">
        <title>Dyadobacter sandarakinus sp. nov., isolated from the soil of the Arctic Yellow River Station.</title>
        <authorList>
            <person name="Zhang Y."/>
            <person name="Peng F."/>
        </authorList>
    </citation>
    <scope>NUCLEOTIDE SEQUENCE [LARGE SCALE GENOMIC DNA]</scope>
    <source>
        <strain evidence="3 4">Q3-56</strain>
    </source>
</reference>
<proteinExistence type="predicted"/>
<keyword evidence="2" id="KW-0472">Membrane</keyword>
<name>A0ABX7I471_9BACT</name>
<dbReference type="RefSeq" id="WP_204662578.1">
    <property type="nucleotide sequence ID" value="NZ_CP056775.1"/>
</dbReference>
<gene>
    <name evidence="3" type="ORF">HWI92_08180</name>
</gene>
<evidence type="ECO:0000313" key="3">
    <source>
        <dbReference type="EMBL" id="QRR00881.1"/>
    </source>
</evidence>
<evidence type="ECO:0000256" key="1">
    <source>
        <dbReference type="SAM" id="MobiDB-lite"/>
    </source>
</evidence>
<feature type="transmembrane region" description="Helical" evidence="2">
    <location>
        <begin position="108"/>
        <end position="128"/>
    </location>
</feature>
<sequence length="157" mass="17610">MNRKLSSIILLTVLSITDAYLLSHPNLIGKLGILFYKHSYIKNFPRALVTVLLVVGTSLLICEVVTRFTRQRTSVGVLGLLFTLSLLLFAYVYNTFTAFSYSMTGKAFIYGAHLLHVILTGLYGRYLFRQLLHRQSDPASPVSEAGNMRMEPPVPEP</sequence>
<keyword evidence="2" id="KW-0812">Transmembrane</keyword>
<protein>
    <submittedName>
        <fullName evidence="3">Uncharacterized protein</fullName>
    </submittedName>
</protein>
<keyword evidence="4" id="KW-1185">Reference proteome</keyword>
<accession>A0ABX7I471</accession>
<feature type="region of interest" description="Disordered" evidence="1">
    <location>
        <begin position="137"/>
        <end position="157"/>
    </location>
</feature>
<evidence type="ECO:0000313" key="4">
    <source>
        <dbReference type="Proteomes" id="UP000612680"/>
    </source>
</evidence>